<dbReference type="AlphaFoldDB" id="A0A2G7G2N2"/>
<reference evidence="1 2" key="1">
    <citation type="submission" date="2017-05" db="EMBL/GenBank/DDBJ databases">
        <title>Genome sequence for an aflatoxigenic pathogen of Argentinian peanut, Aspergillus arachidicola.</title>
        <authorList>
            <person name="Moore G."/>
            <person name="Beltz S.B."/>
            <person name="Mack B.M."/>
        </authorList>
    </citation>
    <scope>NUCLEOTIDE SEQUENCE [LARGE SCALE GENOMIC DNA]</scope>
    <source>
        <strain evidence="1 2">CBS 117610</strain>
    </source>
</reference>
<proteinExistence type="predicted"/>
<comment type="caution">
    <text evidence="1">The sequence shown here is derived from an EMBL/GenBank/DDBJ whole genome shotgun (WGS) entry which is preliminary data.</text>
</comment>
<protein>
    <recommendedName>
        <fullName evidence="3">Low density lipoprotein receptor</fullName>
    </recommendedName>
</protein>
<keyword evidence="2" id="KW-1185">Reference proteome</keyword>
<name>A0A2G7G2N2_9EURO</name>
<evidence type="ECO:0008006" key="3">
    <source>
        <dbReference type="Google" id="ProtNLM"/>
    </source>
</evidence>
<dbReference type="InterPro" id="IPR050778">
    <property type="entry name" value="Cueball_EGF_LRP_Nidogen"/>
</dbReference>
<dbReference type="InterPro" id="IPR011042">
    <property type="entry name" value="6-blade_b-propeller_TolB-like"/>
</dbReference>
<gene>
    <name evidence="1" type="ORF">AARAC_004307</name>
</gene>
<dbReference type="InterPro" id="IPR000033">
    <property type="entry name" value="LDLR_classB_rpt"/>
</dbReference>
<dbReference type="PANTHER" id="PTHR46513">
    <property type="entry name" value="VITELLOGENIN RECEPTOR-LIKE PROTEIN-RELATED-RELATED"/>
    <property type="match status" value="1"/>
</dbReference>
<organism evidence="1 2">
    <name type="scientific">Aspergillus arachidicola</name>
    <dbReference type="NCBI Taxonomy" id="656916"/>
    <lineage>
        <taxon>Eukaryota</taxon>
        <taxon>Fungi</taxon>
        <taxon>Dikarya</taxon>
        <taxon>Ascomycota</taxon>
        <taxon>Pezizomycotina</taxon>
        <taxon>Eurotiomycetes</taxon>
        <taxon>Eurotiomycetidae</taxon>
        <taxon>Eurotiales</taxon>
        <taxon>Aspergillaceae</taxon>
        <taxon>Aspergillus</taxon>
        <taxon>Aspergillus subgen. Circumdati</taxon>
    </lineage>
</organism>
<evidence type="ECO:0000313" key="1">
    <source>
        <dbReference type="EMBL" id="PIG87082.1"/>
    </source>
</evidence>
<dbReference type="STRING" id="656916.A0A2G7G2N2"/>
<dbReference type="SMART" id="SM00135">
    <property type="entry name" value="LY"/>
    <property type="match status" value="4"/>
</dbReference>
<evidence type="ECO:0000313" key="2">
    <source>
        <dbReference type="Proteomes" id="UP000231358"/>
    </source>
</evidence>
<dbReference type="Gene3D" id="2.120.10.30">
    <property type="entry name" value="TolB, C-terminal domain"/>
    <property type="match status" value="2"/>
</dbReference>
<dbReference type="SUPFAM" id="SSF63829">
    <property type="entry name" value="Calcium-dependent phosphotriesterase"/>
    <property type="match status" value="1"/>
</dbReference>
<dbReference type="Proteomes" id="UP000231358">
    <property type="component" value="Unassembled WGS sequence"/>
</dbReference>
<accession>A0A2G7G2N2</accession>
<sequence>MKSRKLFILDLGLSAHESTTQNTGRILSCNLDGSNLGVVVDGINLPDGLAVDREGGHIYWTDMGRLPLKENDGSVLRCNLSDGSEVTTIIPPGATFTPKQIILASLSRKLYWCDREGMRVMRANLDGSAIEVLYQAGEGDMDRLDATRWCVGIAVDEIAGHIFFTHKGPSKGGRGRIIHMGIEIPKGQTASTRRDIRTLFENLPEPIDLVWDAHAQALFWTDRGDPPLGNTVNMATHQDGHWVRKVLGRKLHEAIGIDVDEVDGSLYVADLGGRILRYCLDGSAPKLILHDMGDLTGVVVA</sequence>
<dbReference type="EMBL" id="NEXV01000198">
    <property type="protein sequence ID" value="PIG87082.1"/>
    <property type="molecule type" value="Genomic_DNA"/>
</dbReference>